<proteinExistence type="predicted"/>
<accession>U9UNB0</accession>
<dbReference type="EMBL" id="KI276661">
    <property type="protein sequence ID" value="ESA21187.1"/>
    <property type="molecule type" value="Genomic_DNA"/>
</dbReference>
<gene>
    <name evidence="1" type="ORF">GLOINDRAFT_17752</name>
</gene>
<organism evidence="1">
    <name type="scientific">Rhizophagus irregularis (strain DAOM 181602 / DAOM 197198 / MUCL 43194)</name>
    <name type="common">Arbuscular mycorrhizal fungus</name>
    <name type="synonym">Glomus intraradices</name>
    <dbReference type="NCBI Taxonomy" id="747089"/>
    <lineage>
        <taxon>Eukaryota</taxon>
        <taxon>Fungi</taxon>
        <taxon>Fungi incertae sedis</taxon>
        <taxon>Mucoromycota</taxon>
        <taxon>Glomeromycotina</taxon>
        <taxon>Glomeromycetes</taxon>
        <taxon>Glomerales</taxon>
        <taxon>Glomeraceae</taxon>
        <taxon>Rhizophagus</taxon>
    </lineage>
</organism>
<reference evidence="1" key="1">
    <citation type="submission" date="2013-07" db="EMBL/GenBank/DDBJ databases">
        <title>The genome of an arbuscular mycorrhizal fungus provides insights into the evolution of the oldest plant symbiosis.</title>
        <authorList>
            <consortium name="DOE Joint Genome Institute"/>
            <person name="Tisserant E."/>
            <person name="Malbreil M."/>
            <person name="Kuo A."/>
            <person name="Kohler A."/>
            <person name="Symeonidi A."/>
            <person name="Balestrini R."/>
            <person name="Charron P."/>
            <person name="Duensing N."/>
            <person name="Frei-dit-Frey N."/>
            <person name="Gianinazzi-Pearson V."/>
            <person name="Gilbert B."/>
            <person name="Handa Y."/>
            <person name="Hijri M."/>
            <person name="Kaul R."/>
            <person name="Kawaguchi M."/>
            <person name="Krajinski F."/>
            <person name="Lammers P."/>
            <person name="Lapierre D."/>
            <person name="Masclaux F.G."/>
            <person name="Murat C."/>
            <person name="Morin E."/>
            <person name="Ndikumana S."/>
            <person name="Pagni M."/>
            <person name="Petitpierre D."/>
            <person name="Requena N."/>
            <person name="Rosikiewicz P."/>
            <person name="Riley R."/>
            <person name="Saito K."/>
            <person name="San Clemente H."/>
            <person name="Shapiro H."/>
            <person name="van Tuinen D."/>
            <person name="Becard G."/>
            <person name="Bonfante P."/>
            <person name="Paszkowski U."/>
            <person name="Shachar-Hill Y."/>
            <person name="Young J.P."/>
            <person name="Sanders I.R."/>
            <person name="Henrissat B."/>
            <person name="Rensing S.A."/>
            <person name="Grigoriev I.V."/>
            <person name="Corradi N."/>
            <person name="Roux C."/>
            <person name="Martin F."/>
        </authorList>
    </citation>
    <scope>NUCLEOTIDE SEQUENCE</scope>
    <source>
        <strain evidence="1">DAOM 197198</strain>
    </source>
</reference>
<protein>
    <submittedName>
        <fullName evidence="1">Uncharacterized protein</fullName>
    </submittedName>
</protein>
<sequence length="51" mass="6231">MSKTRIRQKIPKNQLNFTINIFLYIRYPRSYASRNVIQNVYSSDWHNNNLN</sequence>
<name>U9UNB0_RHIID</name>
<dbReference type="AlphaFoldDB" id="U9UNB0"/>
<evidence type="ECO:0000313" key="1">
    <source>
        <dbReference type="EMBL" id="ESA21187.1"/>
    </source>
</evidence>
<dbReference type="HOGENOM" id="CLU_3107519_0_0_1"/>